<evidence type="ECO:0000313" key="2">
    <source>
        <dbReference type="EMBL" id="MEM5537629.1"/>
    </source>
</evidence>
<proteinExistence type="predicted"/>
<gene>
    <name evidence="2" type="ORF">WNY58_14665</name>
</gene>
<sequence length="100" mass="11796">MTEKNSKNYLHHLAVGTGFVGLILWFYIGRELGFLDWITQQMPQEYAGSGLMLGIMILMTPGFFLWSRFNRWAEKKLNVSGTYYEDEYYKNQDALKKKKK</sequence>
<reference evidence="2 3" key="1">
    <citation type="submission" date="2024-03" db="EMBL/GenBank/DDBJ databases">
        <title>Community enrichment and isolation of bacterial strains for fucoidan degradation.</title>
        <authorList>
            <person name="Sichert A."/>
        </authorList>
    </citation>
    <scope>NUCLEOTIDE SEQUENCE [LARGE SCALE GENOMIC DNA]</scope>
    <source>
        <strain evidence="2 3">AS76</strain>
    </source>
</reference>
<protein>
    <recommendedName>
        <fullName evidence="4">Solute:sodium symporter small subunit</fullName>
    </recommendedName>
</protein>
<keyword evidence="1" id="KW-0472">Membrane</keyword>
<keyword evidence="1" id="KW-1133">Transmembrane helix</keyword>
<name>A0ABU9TV86_9GAMM</name>
<evidence type="ECO:0000256" key="1">
    <source>
        <dbReference type="SAM" id="Phobius"/>
    </source>
</evidence>
<keyword evidence="1" id="KW-0812">Transmembrane</keyword>
<feature type="transmembrane region" description="Helical" evidence="1">
    <location>
        <begin position="48"/>
        <end position="66"/>
    </location>
</feature>
<feature type="transmembrane region" description="Helical" evidence="1">
    <location>
        <begin position="9"/>
        <end position="28"/>
    </location>
</feature>
<comment type="caution">
    <text evidence="2">The sequence shown here is derived from an EMBL/GenBank/DDBJ whole genome shotgun (WGS) entry which is preliminary data.</text>
</comment>
<keyword evidence="3" id="KW-1185">Reference proteome</keyword>
<organism evidence="2 3">
    <name type="scientific">Neptuniibacter pectenicola</name>
    <dbReference type="NCBI Taxonomy" id="1806669"/>
    <lineage>
        <taxon>Bacteria</taxon>
        <taxon>Pseudomonadati</taxon>
        <taxon>Pseudomonadota</taxon>
        <taxon>Gammaproteobacteria</taxon>
        <taxon>Oceanospirillales</taxon>
        <taxon>Oceanospirillaceae</taxon>
        <taxon>Neptuniibacter</taxon>
    </lineage>
</organism>
<accession>A0ABU9TV86</accession>
<dbReference type="Proteomes" id="UP001449225">
    <property type="component" value="Unassembled WGS sequence"/>
</dbReference>
<dbReference type="RefSeq" id="WP_067987092.1">
    <property type="nucleotide sequence ID" value="NZ_CAXBCE010000034.1"/>
</dbReference>
<dbReference type="EMBL" id="JBBMRA010000017">
    <property type="protein sequence ID" value="MEM5537629.1"/>
    <property type="molecule type" value="Genomic_DNA"/>
</dbReference>
<evidence type="ECO:0008006" key="4">
    <source>
        <dbReference type="Google" id="ProtNLM"/>
    </source>
</evidence>
<evidence type="ECO:0000313" key="3">
    <source>
        <dbReference type="Proteomes" id="UP001449225"/>
    </source>
</evidence>